<dbReference type="PANTHER" id="PTHR43790">
    <property type="entry name" value="CARBOHYDRATE TRANSPORT ATP-BINDING PROTEIN MG119-RELATED"/>
    <property type="match status" value="1"/>
</dbReference>
<evidence type="ECO:0000313" key="6">
    <source>
        <dbReference type="Proteomes" id="UP001449582"/>
    </source>
</evidence>
<dbReference type="InterPro" id="IPR017871">
    <property type="entry name" value="ABC_transporter-like_CS"/>
</dbReference>
<keyword evidence="1" id="KW-0547">Nucleotide-binding</keyword>
<evidence type="ECO:0000256" key="1">
    <source>
        <dbReference type="ARBA" id="ARBA00022741"/>
    </source>
</evidence>
<name>A0ABP9U692_9BACT</name>
<proteinExistence type="predicted"/>
<dbReference type="InterPro" id="IPR003593">
    <property type="entry name" value="AAA+_ATPase"/>
</dbReference>
<feature type="domain" description="ABC transporter" evidence="4">
    <location>
        <begin position="421"/>
        <end position="665"/>
    </location>
</feature>
<evidence type="ECO:0000313" key="5">
    <source>
        <dbReference type="EMBL" id="GAA5414861.1"/>
    </source>
</evidence>
<dbReference type="Proteomes" id="UP001449582">
    <property type="component" value="Unassembled WGS sequence"/>
</dbReference>
<dbReference type="CDD" id="cd03216">
    <property type="entry name" value="ABC_Carb_Monos_I"/>
    <property type="match status" value="1"/>
</dbReference>
<dbReference type="CDD" id="cd03215">
    <property type="entry name" value="ABC_Carb_Monos_II"/>
    <property type="match status" value="1"/>
</dbReference>
<dbReference type="RefSeq" id="WP_353290022.1">
    <property type="nucleotide sequence ID" value="NZ_BAABQM010000004.1"/>
</dbReference>
<keyword evidence="6" id="KW-1185">Reference proteome</keyword>
<feature type="region of interest" description="Disordered" evidence="3">
    <location>
        <begin position="389"/>
        <end position="423"/>
    </location>
</feature>
<sequence>MEDKKIQTQATETQKFKSEYAVEMIDITKTFLNGKVVANDKVQLKVKTNEVHAIIGENGAGKSTLMSMLFGIYTPDSGIIRINGQEVNFTSAKDADKVGLGMVHQHFKLVDEFSIWENVILGSEGAKTLGIINAVKIKKVLKDLVQEYDFKLNLDKKVKEISVGQQQKTEILKLLYRNANILIFDEPTAVLSQDEIASFLKMILHFKEVGKTVIIITHKLAEIKAVADSATVIRRGKYIGDFKVKDKSIPEIAEMMVGKKIAEVKNAGGSLANNPVKFEVNNLDIYKLWKSSRTKTKFLDRFKKAVVQQPKKEVQPNTETSELNNQSIKELWQALQTKSKTRQRKGLFYSPIDERDEIYDNDFKRSTANNPLIKDELDDTQGIHHFQDVWHGSNTTTPSQTQAQDEPLSNSATSTVEKASVQQEQTVTTNTTYADPNKVNFKIRAGEIYAIAGVEGNGQSELALALAGLLPNGHSKIILNGHELNGKSVKKRYDLGLSNVPEDRHKHGLVLDLPIDKNSVLQEIVKRPYSVAGFMNSHEITKHAIEIINKYDVRGTSRGTTAARLLSGGNQQKLIIGREMEREHELLILVQPTRGMDLGAIAFIHEQILKEKEAGKAILLISYELDEILGLADTIAVMQNGVFLEEGPASVMTKQHIGELMAGRR</sequence>
<dbReference type="PANTHER" id="PTHR43790:SF4">
    <property type="entry name" value="GUANOSINE IMPORT ATP-BINDING PROTEIN NUPO"/>
    <property type="match status" value="1"/>
</dbReference>
<dbReference type="EMBL" id="BAABQM010000004">
    <property type="protein sequence ID" value="GAA5414861.1"/>
    <property type="molecule type" value="Genomic_DNA"/>
</dbReference>
<organism evidence="5 6">
    <name type="scientific">Ureaplasma ceti</name>
    <dbReference type="NCBI Taxonomy" id="3119530"/>
    <lineage>
        <taxon>Bacteria</taxon>
        <taxon>Bacillati</taxon>
        <taxon>Mycoplasmatota</taxon>
        <taxon>Mycoplasmoidales</taxon>
        <taxon>Mycoplasmoidaceae</taxon>
        <taxon>Ureaplasma</taxon>
    </lineage>
</organism>
<dbReference type="Pfam" id="PF00005">
    <property type="entry name" value="ABC_tran"/>
    <property type="match status" value="2"/>
</dbReference>
<dbReference type="InterPro" id="IPR050107">
    <property type="entry name" value="ABC_carbohydrate_import_ATPase"/>
</dbReference>
<protein>
    <recommendedName>
        <fullName evidence="4">ABC transporter domain-containing protein</fullName>
    </recommendedName>
</protein>
<feature type="domain" description="ABC transporter" evidence="4">
    <location>
        <begin position="22"/>
        <end position="260"/>
    </location>
</feature>
<dbReference type="PROSITE" id="PS00211">
    <property type="entry name" value="ABC_TRANSPORTER_1"/>
    <property type="match status" value="1"/>
</dbReference>
<dbReference type="InterPro" id="IPR003439">
    <property type="entry name" value="ABC_transporter-like_ATP-bd"/>
</dbReference>
<dbReference type="SUPFAM" id="SSF52540">
    <property type="entry name" value="P-loop containing nucleoside triphosphate hydrolases"/>
    <property type="match status" value="2"/>
</dbReference>
<dbReference type="PROSITE" id="PS50893">
    <property type="entry name" value="ABC_TRANSPORTER_2"/>
    <property type="match status" value="2"/>
</dbReference>
<evidence type="ECO:0000256" key="3">
    <source>
        <dbReference type="SAM" id="MobiDB-lite"/>
    </source>
</evidence>
<accession>A0ABP9U692</accession>
<comment type="caution">
    <text evidence="5">The sequence shown here is derived from an EMBL/GenBank/DDBJ whole genome shotgun (WGS) entry which is preliminary data.</text>
</comment>
<feature type="compositionally biased region" description="Polar residues" evidence="3">
    <location>
        <begin position="392"/>
        <end position="417"/>
    </location>
</feature>
<evidence type="ECO:0000256" key="2">
    <source>
        <dbReference type="ARBA" id="ARBA00022840"/>
    </source>
</evidence>
<gene>
    <name evidence="5" type="ORF">UREOM_5720</name>
</gene>
<dbReference type="Gene3D" id="3.40.50.300">
    <property type="entry name" value="P-loop containing nucleotide triphosphate hydrolases"/>
    <property type="match status" value="2"/>
</dbReference>
<keyword evidence="2" id="KW-0067">ATP-binding</keyword>
<reference evidence="5" key="1">
    <citation type="submission" date="2024-02" db="EMBL/GenBank/DDBJ databases">
        <title>Draft genome sequence of new strains in genus Ureaplasma.</title>
        <authorList>
            <person name="Nakajima Y."/>
            <person name="Segawa T."/>
        </authorList>
    </citation>
    <scope>NUCLEOTIDE SEQUENCE [LARGE SCALE GENOMIC DNA]</scope>
    <source>
        <strain evidence="5">OM1</strain>
    </source>
</reference>
<dbReference type="InterPro" id="IPR027417">
    <property type="entry name" value="P-loop_NTPase"/>
</dbReference>
<evidence type="ECO:0000259" key="4">
    <source>
        <dbReference type="PROSITE" id="PS50893"/>
    </source>
</evidence>
<dbReference type="SMART" id="SM00382">
    <property type="entry name" value="AAA"/>
    <property type="match status" value="2"/>
</dbReference>